<evidence type="ECO:0000256" key="5">
    <source>
        <dbReference type="PROSITE-ProRule" id="PRU00221"/>
    </source>
</evidence>
<organism evidence="6 7">
    <name type="scientific">Rozella allomycis (strain CSF55)</name>
    <dbReference type="NCBI Taxonomy" id="988480"/>
    <lineage>
        <taxon>Eukaryota</taxon>
        <taxon>Fungi</taxon>
        <taxon>Fungi incertae sedis</taxon>
        <taxon>Cryptomycota</taxon>
        <taxon>Cryptomycota incertae sedis</taxon>
        <taxon>Rozella</taxon>
    </lineage>
</organism>
<dbReference type="InterPro" id="IPR019775">
    <property type="entry name" value="WD40_repeat_CS"/>
</dbReference>
<comment type="subcellular location">
    <subcellularLocation>
        <location evidence="1">Nucleus</location>
    </subcellularLocation>
</comment>
<dbReference type="SUPFAM" id="SSF50978">
    <property type="entry name" value="WD40 repeat-like"/>
    <property type="match status" value="1"/>
</dbReference>
<keyword evidence="4" id="KW-0539">Nucleus</keyword>
<accession>A0A075AUS6</accession>
<evidence type="ECO:0000256" key="2">
    <source>
        <dbReference type="ARBA" id="ARBA00022574"/>
    </source>
</evidence>
<evidence type="ECO:0000313" key="6">
    <source>
        <dbReference type="EMBL" id="EPZ33915.1"/>
    </source>
</evidence>
<dbReference type="Gene3D" id="2.130.10.10">
    <property type="entry name" value="YVTN repeat-like/Quinoprotein amine dehydrogenase"/>
    <property type="match status" value="1"/>
</dbReference>
<proteinExistence type="predicted"/>
<protein>
    <submittedName>
        <fullName evidence="6">Uncharacterized protein</fullName>
    </submittedName>
</protein>
<keyword evidence="3" id="KW-0677">Repeat</keyword>
<dbReference type="OrthoDB" id="196858at2759"/>
<reference evidence="6 7" key="1">
    <citation type="journal article" date="2013" name="Curr. Biol.">
        <title>Shared signatures of parasitism and phylogenomics unite Cryptomycota and microsporidia.</title>
        <authorList>
            <person name="James T.Y."/>
            <person name="Pelin A."/>
            <person name="Bonen L."/>
            <person name="Ahrendt S."/>
            <person name="Sain D."/>
            <person name="Corradi N."/>
            <person name="Stajich J.E."/>
        </authorList>
    </citation>
    <scope>NUCLEOTIDE SEQUENCE [LARGE SCALE GENOMIC DNA]</scope>
    <source>
        <strain evidence="6 7">CSF55</strain>
    </source>
</reference>
<sequence>MTCIKFHSLGHSLAAGCANGDILIWDLDTKNIVRKLKAHKAGVTCIDWFKDTKYMISSCRNGQVYLWDVVSQQAQLVFEESGKVLVAARFHPHDKNTCLVIPMNSSPLIIKNGISKEIIRVFDAEFSDASFMNDGAMLVYGDSSGKLLLLDIENDKLICEAENFASPIYQIVVKQKYCLFACKNRNVIVNYADRSVRMYTIDFVSGTINLIHKLQDLVDRPLWSRIAFSGDEEYILGGTNNKSIHNIYVWSKHSGTLFKMLEGPREGLIDLNFHPYRPIIASLSAYGVIFLWKGSIDENWSAYASNFQELQDNEEYEEREDEFDIVH</sequence>
<dbReference type="PANTHER" id="PTHR44040">
    <property type="entry name" value="RETINOBLASTOMA-BINDING PROTEIN 5"/>
    <property type="match status" value="1"/>
</dbReference>
<dbReference type="PROSITE" id="PS00678">
    <property type="entry name" value="WD_REPEATS_1"/>
    <property type="match status" value="2"/>
</dbReference>
<dbReference type="STRING" id="988480.A0A075AUS6"/>
<evidence type="ECO:0000256" key="1">
    <source>
        <dbReference type="ARBA" id="ARBA00004123"/>
    </source>
</evidence>
<evidence type="ECO:0000256" key="3">
    <source>
        <dbReference type="ARBA" id="ARBA00022737"/>
    </source>
</evidence>
<dbReference type="Proteomes" id="UP000030755">
    <property type="component" value="Unassembled WGS sequence"/>
</dbReference>
<gene>
    <name evidence="6" type="ORF">O9G_002478</name>
</gene>
<evidence type="ECO:0000256" key="4">
    <source>
        <dbReference type="ARBA" id="ARBA00023242"/>
    </source>
</evidence>
<name>A0A075AUS6_ROZAC</name>
<dbReference type="AlphaFoldDB" id="A0A075AUS6"/>
<dbReference type="PROSITE" id="PS50082">
    <property type="entry name" value="WD_REPEATS_2"/>
    <property type="match status" value="2"/>
</dbReference>
<dbReference type="SMART" id="SM00320">
    <property type="entry name" value="WD40"/>
    <property type="match status" value="4"/>
</dbReference>
<dbReference type="OMA" id="DYEDDIM"/>
<dbReference type="PANTHER" id="PTHR44040:SF1">
    <property type="entry name" value="RETINOBLASTOMA-BINDING PROTEIN 5"/>
    <property type="match status" value="1"/>
</dbReference>
<dbReference type="InterPro" id="IPR015943">
    <property type="entry name" value="WD40/YVTN_repeat-like_dom_sf"/>
</dbReference>
<feature type="repeat" description="WD" evidence="5">
    <location>
        <begin position="1"/>
        <end position="35"/>
    </location>
</feature>
<keyword evidence="7" id="KW-1185">Reference proteome</keyword>
<evidence type="ECO:0000313" key="7">
    <source>
        <dbReference type="Proteomes" id="UP000030755"/>
    </source>
</evidence>
<dbReference type="InterPro" id="IPR037850">
    <property type="entry name" value="RBBP5/Swd1"/>
</dbReference>
<dbReference type="InterPro" id="IPR036322">
    <property type="entry name" value="WD40_repeat_dom_sf"/>
</dbReference>
<dbReference type="PROSITE" id="PS51257">
    <property type="entry name" value="PROKAR_LIPOPROTEIN"/>
    <property type="match status" value="1"/>
</dbReference>
<keyword evidence="2 5" id="KW-0853">WD repeat</keyword>
<feature type="repeat" description="WD" evidence="5">
    <location>
        <begin position="36"/>
        <end position="77"/>
    </location>
</feature>
<dbReference type="EMBL" id="KE561022">
    <property type="protein sequence ID" value="EPZ33915.1"/>
    <property type="molecule type" value="Genomic_DNA"/>
</dbReference>
<dbReference type="Pfam" id="PF00400">
    <property type="entry name" value="WD40"/>
    <property type="match status" value="2"/>
</dbReference>
<dbReference type="GO" id="GO:0048188">
    <property type="term" value="C:Set1C/COMPASS complex"/>
    <property type="evidence" value="ECO:0007669"/>
    <property type="project" value="EnsemblFungi"/>
</dbReference>
<dbReference type="PROSITE" id="PS50294">
    <property type="entry name" value="WD_REPEATS_REGION"/>
    <property type="match status" value="1"/>
</dbReference>
<dbReference type="InterPro" id="IPR001680">
    <property type="entry name" value="WD40_rpt"/>
</dbReference>
<dbReference type="HOGENOM" id="CLU_032142_2_2_1"/>